<evidence type="ECO:0000313" key="2">
    <source>
        <dbReference type="EMBL" id="CAG8566699.1"/>
    </source>
</evidence>
<accession>A0ABN7UEY8</accession>
<feature type="region of interest" description="Disordered" evidence="1">
    <location>
        <begin position="174"/>
        <end position="216"/>
    </location>
</feature>
<evidence type="ECO:0000313" key="3">
    <source>
        <dbReference type="Proteomes" id="UP000789901"/>
    </source>
</evidence>
<sequence length="216" mass="25420">MELCEFFANIKRQDGKPYKPKSIVSAYTLLYHYIFEVSAIKNMNINDRFQFPILYLVDEKIMELQDQELGKIDQSKGLTAEEIHQILLYLESEINNRSWFGKKGLEKNTLNNMMKKIAHISDLNVNEHKMMQFSGHCSTDGLHTYKISNNKQWLKNPILLLNALQEFPIVQQRESQQEESQVMQQDESQQEKFQVIQPDESQATQYEESQVMQHDV</sequence>
<organism evidence="2 3">
    <name type="scientific">Gigaspora margarita</name>
    <dbReference type="NCBI Taxonomy" id="4874"/>
    <lineage>
        <taxon>Eukaryota</taxon>
        <taxon>Fungi</taxon>
        <taxon>Fungi incertae sedis</taxon>
        <taxon>Mucoromycota</taxon>
        <taxon>Glomeromycotina</taxon>
        <taxon>Glomeromycetes</taxon>
        <taxon>Diversisporales</taxon>
        <taxon>Gigasporaceae</taxon>
        <taxon>Gigaspora</taxon>
    </lineage>
</organism>
<name>A0ABN7UEY8_GIGMA</name>
<comment type="caution">
    <text evidence="2">The sequence shown here is derived from an EMBL/GenBank/DDBJ whole genome shotgun (WGS) entry which is preliminary data.</text>
</comment>
<feature type="compositionally biased region" description="Low complexity" evidence="1">
    <location>
        <begin position="174"/>
        <end position="187"/>
    </location>
</feature>
<dbReference type="Proteomes" id="UP000789901">
    <property type="component" value="Unassembled WGS sequence"/>
</dbReference>
<protein>
    <submittedName>
        <fullName evidence="2">16988_t:CDS:1</fullName>
    </submittedName>
</protein>
<gene>
    <name evidence="2" type="ORF">GMARGA_LOCUS5283</name>
</gene>
<dbReference type="EMBL" id="CAJVQB010002219">
    <property type="protein sequence ID" value="CAG8566699.1"/>
    <property type="molecule type" value="Genomic_DNA"/>
</dbReference>
<reference evidence="2 3" key="1">
    <citation type="submission" date="2021-06" db="EMBL/GenBank/DDBJ databases">
        <authorList>
            <person name="Kallberg Y."/>
            <person name="Tangrot J."/>
            <person name="Rosling A."/>
        </authorList>
    </citation>
    <scope>NUCLEOTIDE SEQUENCE [LARGE SCALE GENOMIC DNA]</scope>
    <source>
        <strain evidence="2 3">120-4 pot B 10/14</strain>
    </source>
</reference>
<feature type="compositionally biased region" description="Polar residues" evidence="1">
    <location>
        <begin position="199"/>
        <end position="216"/>
    </location>
</feature>
<proteinExistence type="predicted"/>
<evidence type="ECO:0000256" key="1">
    <source>
        <dbReference type="SAM" id="MobiDB-lite"/>
    </source>
</evidence>
<keyword evidence="3" id="KW-1185">Reference proteome</keyword>